<proteinExistence type="inferred from homology"/>
<keyword evidence="7 12" id="KW-0378">Hydrolase</keyword>
<dbReference type="AlphaFoldDB" id="A0AAD8ML87"/>
<dbReference type="GO" id="GO:0042973">
    <property type="term" value="F:glucan endo-1,3-beta-D-glucosidase activity"/>
    <property type="evidence" value="ECO:0007669"/>
    <property type="project" value="UniProtKB-EC"/>
</dbReference>
<dbReference type="PANTHER" id="PTHR32227">
    <property type="entry name" value="GLUCAN ENDO-1,3-BETA-GLUCOSIDASE BG1-RELATED-RELATED"/>
    <property type="match status" value="1"/>
</dbReference>
<keyword evidence="5" id="KW-0325">Glycoprotein</keyword>
<dbReference type="Pfam" id="PF00332">
    <property type="entry name" value="Glyco_hydro_17"/>
    <property type="match status" value="1"/>
</dbReference>
<dbReference type="EMBL" id="JAUIZM010000007">
    <property type="protein sequence ID" value="KAK1376862.1"/>
    <property type="molecule type" value="Genomic_DNA"/>
</dbReference>
<dbReference type="GO" id="GO:0005975">
    <property type="term" value="P:carbohydrate metabolic process"/>
    <property type="evidence" value="ECO:0007669"/>
    <property type="project" value="InterPro"/>
</dbReference>
<feature type="signal peptide" evidence="13">
    <location>
        <begin position="1"/>
        <end position="21"/>
    </location>
</feature>
<evidence type="ECO:0000256" key="10">
    <source>
        <dbReference type="ARBA" id="ARBA00023295"/>
    </source>
</evidence>
<evidence type="ECO:0000256" key="5">
    <source>
        <dbReference type="ARBA" id="ARBA00022622"/>
    </source>
</evidence>
<dbReference type="GO" id="GO:0005886">
    <property type="term" value="C:plasma membrane"/>
    <property type="evidence" value="ECO:0007669"/>
    <property type="project" value="UniProtKB-SubCell"/>
</dbReference>
<sequence>MSIIKFLVCLLCLFSFRTVSCDFGSIGVNYGRVADNLPNPSKVVQLLKSNGITRVKIFDAHPSVLSAFVDSGINVTVTMPNQLLSSAATDLSFTDSWLKARIVPFFPRTRIEAIAMGNEVFMDSQNTPYLVPAMQNMFASLLKLGFAHDIKISSPIAFSAFENTYPPSSASFKSDLKPVIEPMLDFLQQSGSYLMVNIYPFFAYEANKDNISLDYALLRPNQGVKDPANGNVYQSLFVAQLDAVFAALDAMYYDDIKVVVSETGWPSAGEDTEYGAGPENAALYNGNLVRRVLTGGGTHLRPNHTLNVFLFALFNENQKNGPISERNYGLFYPNQQKVYDIPLSLDALNIKVPSPPNKGPDSSADKGAEPSWMCEIAGQCKHHMQSSGSNQPRVSPGKFGVLPCSLLLLYFLIGM</sequence>
<comment type="similarity">
    <text evidence="3 11">Belongs to the glycosyl hydrolase 17 family.</text>
</comment>
<dbReference type="InterPro" id="IPR044965">
    <property type="entry name" value="Glyco_hydro_17_plant"/>
</dbReference>
<organism evidence="14 15">
    <name type="scientific">Heracleum sosnowskyi</name>
    <dbReference type="NCBI Taxonomy" id="360622"/>
    <lineage>
        <taxon>Eukaryota</taxon>
        <taxon>Viridiplantae</taxon>
        <taxon>Streptophyta</taxon>
        <taxon>Embryophyta</taxon>
        <taxon>Tracheophyta</taxon>
        <taxon>Spermatophyta</taxon>
        <taxon>Magnoliopsida</taxon>
        <taxon>eudicotyledons</taxon>
        <taxon>Gunneridae</taxon>
        <taxon>Pentapetalae</taxon>
        <taxon>asterids</taxon>
        <taxon>campanulids</taxon>
        <taxon>Apiales</taxon>
        <taxon>Apiaceae</taxon>
        <taxon>Apioideae</taxon>
        <taxon>apioid superclade</taxon>
        <taxon>Tordylieae</taxon>
        <taxon>Tordyliinae</taxon>
        <taxon>Heracleum</taxon>
    </lineage>
</organism>
<comment type="caution">
    <text evidence="14">The sequence shown here is derived from an EMBL/GenBank/DDBJ whole genome shotgun (WGS) entry which is preliminary data.</text>
</comment>
<reference evidence="14" key="2">
    <citation type="submission" date="2023-05" db="EMBL/GenBank/DDBJ databases">
        <authorList>
            <person name="Schelkunov M.I."/>
        </authorList>
    </citation>
    <scope>NUCLEOTIDE SEQUENCE</scope>
    <source>
        <strain evidence="14">Hsosn_3</strain>
        <tissue evidence="14">Leaf</tissue>
    </source>
</reference>
<evidence type="ECO:0000256" key="11">
    <source>
        <dbReference type="RuleBase" id="RU004335"/>
    </source>
</evidence>
<dbReference type="InterPro" id="IPR000490">
    <property type="entry name" value="Glyco_hydro_17"/>
</dbReference>
<evidence type="ECO:0000256" key="6">
    <source>
        <dbReference type="ARBA" id="ARBA00022729"/>
    </source>
</evidence>
<comment type="subcellular location">
    <subcellularLocation>
        <location evidence="2">Cell membrane</location>
        <topology evidence="2">Lipid-anchor</topology>
        <topology evidence="2">GPI-anchor</topology>
    </subcellularLocation>
</comment>
<evidence type="ECO:0000256" key="2">
    <source>
        <dbReference type="ARBA" id="ARBA00004609"/>
    </source>
</evidence>
<keyword evidence="10 12" id="KW-0326">Glycosidase</keyword>
<keyword evidence="6 13" id="KW-0732">Signal</keyword>
<keyword evidence="5" id="KW-0336">GPI-anchor</keyword>
<dbReference type="PROSITE" id="PS00587">
    <property type="entry name" value="GLYCOSYL_HYDROL_F17"/>
    <property type="match status" value="1"/>
</dbReference>
<dbReference type="SUPFAM" id="SSF51445">
    <property type="entry name" value="(Trans)glycosidases"/>
    <property type="match status" value="1"/>
</dbReference>
<protein>
    <recommendedName>
        <fullName evidence="4">glucan endo-1,3-beta-D-glucosidase</fullName>
        <ecNumber evidence="4">3.2.1.39</ecNumber>
    </recommendedName>
</protein>
<evidence type="ECO:0000256" key="3">
    <source>
        <dbReference type="ARBA" id="ARBA00008773"/>
    </source>
</evidence>
<keyword evidence="15" id="KW-1185">Reference proteome</keyword>
<reference evidence="14" key="1">
    <citation type="submission" date="2023-02" db="EMBL/GenBank/DDBJ databases">
        <title>Genome of toxic invasive species Heracleum sosnowskyi carries increased number of genes despite the absence of recent whole-genome duplications.</title>
        <authorList>
            <person name="Schelkunov M."/>
            <person name="Shtratnikova V."/>
            <person name="Makarenko M."/>
            <person name="Klepikova A."/>
            <person name="Omelchenko D."/>
            <person name="Novikova G."/>
            <person name="Obukhova E."/>
            <person name="Bogdanov V."/>
            <person name="Penin A."/>
            <person name="Logacheva M."/>
        </authorList>
    </citation>
    <scope>NUCLEOTIDE SEQUENCE</scope>
    <source>
        <strain evidence="14">Hsosn_3</strain>
        <tissue evidence="14">Leaf</tissue>
    </source>
</reference>
<evidence type="ECO:0000256" key="9">
    <source>
        <dbReference type="ARBA" id="ARBA00023157"/>
    </source>
</evidence>
<dbReference type="FunFam" id="3.20.20.80:FF:000002">
    <property type="entry name" value="Glucan endo-1,3-beta-glucosidase 3"/>
    <property type="match status" value="1"/>
</dbReference>
<dbReference type="EC" id="3.2.1.39" evidence="4"/>
<gene>
    <name evidence="14" type="ORF">POM88_033055</name>
</gene>
<evidence type="ECO:0000256" key="7">
    <source>
        <dbReference type="ARBA" id="ARBA00022801"/>
    </source>
</evidence>
<evidence type="ECO:0000313" key="14">
    <source>
        <dbReference type="EMBL" id="KAK1376862.1"/>
    </source>
</evidence>
<evidence type="ECO:0000256" key="13">
    <source>
        <dbReference type="SAM" id="SignalP"/>
    </source>
</evidence>
<keyword evidence="8" id="KW-0611">Plant defense</keyword>
<dbReference type="GO" id="GO:0098552">
    <property type="term" value="C:side of membrane"/>
    <property type="evidence" value="ECO:0007669"/>
    <property type="project" value="UniProtKB-KW"/>
</dbReference>
<evidence type="ECO:0000256" key="1">
    <source>
        <dbReference type="ARBA" id="ARBA00000382"/>
    </source>
</evidence>
<evidence type="ECO:0000256" key="12">
    <source>
        <dbReference type="RuleBase" id="RU004336"/>
    </source>
</evidence>
<evidence type="ECO:0000256" key="4">
    <source>
        <dbReference type="ARBA" id="ARBA00012780"/>
    </source>
</evidence>
<evidence type="ECO:0000313" key="15">
    <source>
        <dbReference type="Proteomes" id="UP001237642"/>
    </source>
</evidence>
<keyword evidence="9" id="KW-1015">Disulfide bond</keyword>
<name>A0AAD8ML87_9APIA</name>
<dbReference type="Proteomes" id="UP001237642">
    <property type="component" value="Unassembled WGS sequence"/>
</dbReference>
<dbReference type="GO" id="GO:0006952">
    <property type="term" value="P:defense response"/>
    <property type="evidence" value="ECO:0007669"/>
    <property type="project" value="UniProtKB-KW"/>
</dbReference>
<feature type="chain" id="PRO_5042102403" description="glucan endo-1,3-beta-D-glucosidase" evidence="13">
    <location>
        <begin position="22"/>
        <end position="415"/>
    </location>
</feature>
<comment type="catalytic activity">
    <reaction evidence="1">
        <text>Hydrolysis of (1-&gt;3)-beta-D-glucosidic linkages in (1-&gt;3)-beta-D-glucans.</text>
        <dbReference type="EC" id="3.2.1.39"/>
    </reaction>
</comment>
<keyword evidence="5" id="KW-0472">Membrane</keyword>
<dbReference type="Gene3D" id="3.20.20.80">
    <property type="entry name" value="Glycosidases"/>
    <property type="match status" value="1"/>
</dbReference>
<evidence type="ECO:0000256" key="8">
    <source>
        <dbReference type="ARBA" id="ARBA00022821"/>
    </source>
</evidence>
<accession>A0AAD8ML87</accession>
<dbReference type="InterPro" id="IPR017853">
    <property type="entry name" value="GH"/>
</dbReference>
<keyword evidence="5" id="KW-0449">Lipoprotein</keyword>